<proteinExistence type="predicted"/>
<organism evidence="2 3">
    <name type="scientific">Lithohypha guttulata</name>
    <dbReference type="NCBI Taxonomy" id="1690604"/>
    <lineage>
        <taxon>Eukaryota</taxon>
        <taxon>Fungi</taxon>
        <taxon>Dikarya</taxon>
        <taxon>Ascomycota</taxon>
        <taxon>Pezizomycotina</taxon>
        <taxon>Eurotiomycetes</taxon>
        <taxon>Chaetothyriomycetidae</taxon>
        <taxon>Chaetothyriales</taxon>
        <taxon>Trichomeriaceae</taxon>
        <taxon>Lithohypha</taxon>
    </lineage>
</organism>
<accession>A0ABR0K7F1</accession>
<evidence type="ECO:0000256" key="1">
    <source>
        <dbReference type="SAM" id="MobiDB-lite"/>
    </source>
</evidence>
<name>A0ABR0K7F1_9EURO</name>
<reference evidence="2 3" key="1">
    <citation type="submission" date="2023-08" db="EMBL/GenBank/DDBJ databases">
        <title>Black Yeasts Isolated from many extreme environments.</title>
        <authorList>
            <person name="Coleine C."/>
            <person name="Stajich J.E."/>
            <person name="Selbmann L."/>
        </authorList>
    </citation>
    <scope>NUCLEOTIDE SEQUENCE [LARGE SCALE GENOMIC DNA]</scope>
    <source>
        <strain evidence="2 3">CCFEE 5885</strain>
    </source>
</reference>
<gene>
    <name evidence="2" type="ORF">LTR24_006110</name>
</gene>
<dbReference type="EMBL" id="JAVRRG010000075">
    <property type="protein sequence ID" value="KAK5089555.1"/>
    <property type="molecule type" value="Genomic_DNA"/>
</dbReference>
<evidence type="ECO:0000313" key="2">
    <source>
        <dbReference type="EMBL" id="KAK5089555.1"/>
    </source>
</evidence>
<feature type="compositionally biased region" description="Basic and acidic residues" evidence="1">
    <location>
        <begin position="58"/>
        <end position="79"/>
    </location>
</feature>
<feature type="region of interest" description="Disordered" evidence="1">
    <location>
        <begin position="1"/>
        <end position="105"/>
    </location>
</feature>
<comment type="caution">
    <text evidence="2">The sequence shown here is derived from an EMBL/GenBank/DDBJ whole genome shotgun (WGS) entry which is preliminary data.</text>
</comment>
<sequence>MSVSSEVSPCAEQNGHGSLNAPMRDPNAPNETSHGRSKSVGKQLNLPLDPSQTFPPKGNDHHSPQRSPDDTTFSERDGKGSASSTTSVASDQKAGTQAKEDAKAAGRRVSIALSNNESTTEAQFPNPLVSRQSIAERQIEYARVRKGEVKMLLESYLPAYLFTVNPDLLKNPKGKPHPTLLDQEVSKAIQSAEINLYLSHITDVGKKIQFLQDYQAIKEKYEGKKSRIAEDMKKYARTKPMLKEVIIDGKPVKQQVTYTEERTYKDKDGKERIKHKAGDTKWDAKKLSPLGDDLLKEKDDQIEGLKARLNKVKADCEGGSP</sequence>
<feature type="compositionally biased region" description="Polar residues" evidence="1">
    <location>
        <begin position="81"/>
        <end position="95"/>
    </location>
</feature>
<protein>
    <submittedName>
        <fullName evidence="2">Uncharacterized protein</fullName>
    </submittedName>
</protein>
<evidence type="ECO:0000313" key="3">
    <source>
        <dbReference type="Proteomes" id="UP001345013"/>
    </source>
</evidence>
<dbReference type="Proteomes" id="UP001345013">
    <property type="component" value="Unassembled WGS sequence"/>
</dbReference>
<feature type="region of interest" description="Disordered" evidence="1">
    <location>
        <begin position="263"/>
        <end position="285"/>
    </location>
</feature>
<keyword evidence="3" id="KW-1185">Reference proteome</keyword>